<sequence>MEPSGSATDDLDGGMECGVARRGLQRGSGAARAVRARRRRHTEKLARQPVPHRPTTSECHVPQPLPMPTPVQMQVQPACPTARPPVMAGVSPSSGPPVSHPSTGQSVHAAFLNIHWFGNGKKCTTANTVRTKQSLVRLAINENRIQPLTFADEETAYTFKKS</sequence>
<reference evidence="2 3" key="1">
    <citation type="submission" date="2017-06" db="EMBL/GenBank/DDBJ databases">
        <title>Comparative genomic analysis of Ambrosia Fusariam Clade fungi.</title>
        <authorList>
            <person name="Stajich J.E."/>
            <person name="Carrillo J."/>
            <person name="Kijimoto T."/>
            <person name="Eskalen A."/>
            <person name="O'Donnell K."/>
            <person name="Kasson M."/>
        </authorList>
    </citation>
    <scope>NUCLEOTIDE SEQUENCE [LARGE SCALE GENOMIC DNA]</scope>
    <source>
        <strain evidence="2 3">NRRL62579</strain>
    </source>
</reference>
<organism evidence="2 3">
    <name type="scientific">Fusarium oligoseptatum</name>
    <dbReference type="NCBI Taxonomy" id="2604345"/>
    <lineage>
        <taxon>Eukaryota</taxon>
        <taxon>Fungi</taxon>
        <taxon>Dikarya</taxon>
        <taxon>Ascomycota</taxon>
        <taxon>Pezizomycotina</taxon>
        <taxon>Sordariomycetes</taxon>
        <taxon>Hypocreomycetidae</taxon>
        <taxon>Hypocreales</taxon>
        <taxon>Nectriaceae</taxon>
        <taxon>Fusarium</taxon>
        <taxon>Fusarium solani species complex</taxon>
    </lineage>
</organism>
<accession>A0A428RW18</accession>
<comment type="caution">
    <text evidence="2">The sequence shown here is derived from an EMBL/GenBank/DDBJ whole genome shotgun (WGS) entry which is preliminary data.</text>
</comment>
<gene>
    <name evidence="2" type="ORF">CEP52_017132</name>
</gene>
<dbReference type="EMBL" id="NKCK01000451">
    <property type="protein sequence ID" value="RSL81723.1"/>
    <property type="molecule type" value="Genomic_DNA"/>
</dbReference>
<evidence type="ECO:0000313" key="3">
    <source>
        <dbReference type="Proteomes" id="UP000287144"/>
    </source>
</evidence>
<proteinExistence type="predicted"/>
<feature type="compositionally biased region" description="Low complexity" evidence="1">
    <location>
        <begin position="84"/>
        <end position="93"/>
    </location>
</feature>
<name>A0A428RW18_9HYPO</name>
<keyword evidence="3" id="KW-1185">Reference proteome</keyword>
<dbReference type="AlphaFoldDB" id="A0A428RW18"/>
<evidence type="ECO:0000256" key="1">
    <source>
        <dbReference type="SAM" id="MobiDB-lite"/>
    </source>
</evidence>
<feature type="region of interest" description="Disordered" evidence="1">
    <location>
        <begin position="1"/>
        <end position="103"/>
    </location>
</feature>
<evidence type="ECO:0000313" key="2">
    <source>
        <dbReference type="EMBL" id="RSL81723.1"/>
    </source>
</evidence>
<protein>
    <submittedName>
        <fullName evidence="2">Uncharacterized protein</fullName>
    </submittedName>
</protein>
<dbReference type="Proteomes" id="UP000287144">
    <property type="component" value="Unassembled WGS sequence"/>
</dbReference>